<feature type="compositionally biased region" description="Pro residues" evidence="1">
    <location>
        <begin position="1"/>
        <end position="10"/>
    </location>
</feature>
<feature type="region of interest" description="Disordered" evidence="1">
    <location>
        <begin position="1"/>
        <end position="53"/>
    </location>
</feature>
<comment type="caution">
    <text evidence="2">The sequence shown here is derived from an EMBL/GenBank/DDBJ whole genome shotgun (WGS) entry which is preliminary data.</text>
</comment>
<feature type="compositionally biased region" description="Low complexity" evidence="1">
    <location>
        <begin position="38"/>
        <end position="47"/>
    </location>
</feature>
<accession>A0A2W5X1I5</accession>
<name>A0A2W5X1I5_9CAUL</name>
<proteinExistence type="predicted"/>
<evidence type="ECO:0000256" key="1">
    <source>
        <dbReference type="SAM" id="MobiDB-lite"/>
    </source>
</evidence>
<reference evidence="2 3" key="1">
    <citation type="submission" date="2017-08" db="EMBL/GenBank/DDBJ databases">
        <title>Infants hospitalized years apart are colonized by the same room-sourced microbial strains.</title>
        <authorList>
            <person name="Brooks B."/>
            <person name="Olm M.R."/>
            <person name="Firek B.A."/>
            <person name="Baker R."/>
            <person name="Thomas B.C."/>
            <person name="Morowitz M.J."/>
            <person name="Banfield J.F."/>
        </authorList>
    </citation>
    <scope>NUCLEOTIDE SEQUENCE [LARGE SCALE GENOMIC DNA]</scope>
    <source>
        <strain evidence="2">S2_003_000_R2_4</strain>
    </source>
</reference>
<dbReference type="Proteomes" id="UP000249393">
    <property type="component" value="Unassembled WGS sequence"/>
</dbReference>
<protein>
    <submittedName>
        <fullName evidence="2">Uncharacterized protein</fullName>
    </submittedName>
</protein>
<dbReference type="AlphaFoldDB" id="A0A2W5X1I5"/>
<dbReference type="RefSeq" id="WP_304277460.1">
    <property type="nucleotide sequence ID" value="NZ_QFQZ01000028.1"/>
</dbReference>
<dbReference type="EMBL" id="QFQZ01000028">
    <property type="protein sequence ID" value="PZR34354.1"/>
    <property type="molecule type" value="Genomic_DNA"/>
</dbReference>
<evidence type="ECO:0000313" key="2">
    <source>
        <dbReference type="EMBL" id="PZR34354.1"/>
    </source>
</evidence>
<organism evidence="2 3">
    <name type="scientific">Caulobacter segnis</name>
    <dbReference type="NCBI Taxonomy" id="88688"/>
    <lineage>
        <taxon>Bacteria</taxon>
        <taxon>Pseudomonadati</taxon>
        <taxon>Pseudomonadota</taxon>
        <taxon>Alphaproteobacteria</taxon>
        <taxon>Caulobacterales</taxon>
        <taxon>Caulobacteraceae</taxon>
        <taxon>Caulobacter</taxon>
    </lineage>
</organism>
<gene>
    <name evidence="2" type="ORF">DI526_10645</name>
</gene>
<evidence type="ECO:0000313" key="3">
    <source>
        <dbReference type="Proteomes" id="UP000249393"/>
    </source>
</evidence>
<sequence length="190" mass="20409">MSLDAPPTPSPRRRSRGDGESSLAQELRSWSEERRAKTPPATAPTRTFRLPGGKQMTLSTDRVRAAPAVSPQISMVLGQNALGLGLWGLLAPDSVNRFLGIRGSAHTTRALFGARELATGVILASDPTKSSALWARVAGDVFDILVLRRLSRRDNPKRGNARLAMGVVLAITALDVMAAVRMTNVKRDCA</sequence>